<organism evidence="2 3">
    <name type="scientific">[Clostridium] clostridioforme 90A8</name>
    <dbReference type="NCBI Taxonomy" id="999408"/>
    <lineage>
        <taxon>Bacteria</taxon>
        <taxon>Bacillati</taxon>
        <taxon>Bacillota</taxon>
        <taxon>Clostridia</taxon>
        <taxon>Lachnospirales</taxon>
        <taxon>Lachnospiraceae</taxon>
        <taxon>Enterocloster</taxon>
    </lineage>
</organism>
<feature type="domain" description="YdbS-like PH" evidence="1">
    <location>
        <begin position="24"/>
        <end position="99"/>
    </location>
</feature>
<dbReference type="PATRIC" id="fig|999408.3.peg.4628"/>
<dbReference type="Proteomes" id="UP000013085">
    <property type="component" value="Unassembled WGS sequence"/>
</dbReference>
<accession>A0A0E2H5W0</accession>
<reference evidence="2 3" key="1">
    <citation type="submission" date="2013-01" db="EMBL/GenBank/DDBJ databases">
        <title>The Genome Sequence of Clostridium clostridioforme 90A8.</title>
        <authorList>
            <consortium name="The Broad Institute Genome Sequencing Platform"/>
            <person name="Earl A."/>
            <person name="Ward D."/>
            <person name="Feldgarden M."/>
            <person name="Gevers D."/>
            <person name="Courvalin P."/>
            <person name="Lambert T."/>
            <person name="Walker B."/>
            <person name="Young S.K."/>
            <person name="Zeng Q."/>
            <person name="Gargeya S."/>
            <person name="Fitzgerald M."/>
            <person name="Haas B."/>
            <person name="Abouelleil A."/>
            <person name="Alvarado L."/>
            <person name="Arachchi H.M."/>
            <person name="Berlin A.M."/>
            <person name="Chapman S.B."/>
            <person name="Dewar J."/>
            <person name="Goldberg J."/>
            <person name="Griggs A."/>
            <person name="Gujja S."/>
            <person name="Hansen M."/>
            <person name="Howarth C."/>
            <person name="Imamovic A."/>
            <person name="Larimer J."/>
            <person name="McCowan C."/>
            <person name="Murphy C."/>
            <person name="Neiman D."/>
            <person name="Pearson M."/>
            <person name="Priest M."/>
            <person name="Roberts A."/>
            <person name="Saif S."/>
            <person name="Shea T."/>
            <person name="Sisk P."/>
            <person name="Sykes S."/>
            <person name="Wortman J."/>
            <person name="Nusbaum C."/>
            <person name="Birren B."/>
        </authorList>
    </citation>
    <scope>NUCLEOTIDE SEQUENCE [LARGE SCALE GENOMIC DNA]</scope>
    <source>
        <strain evidence="2 3">90A8</strain>
    </source>
</reference>
<comment type="caution">
    <text evidence="2">The sequence shown here is derived from an EMBL/GenBank/DDBJ whole genome shotgun (WGS) entry which is preliminary data.</text>
</comment>
<dbReference type="RefSeq" id="WP_002594085.1">
    <property type="nucleotide sequence ID" value="NZ_KB850983.1"/>
</dbReference>
<name>A0A0E2H5W0_9FIRM</name>
<evidence type="ECO:0000259" key="1">
    <source>
        <dbReference type="Pfam" id="PF03703"/>
    </source>
</evidence>
<protein>
    <recommendedName>
        <fullName evidence="1">YdbS-like PH domain-containing protein</fullName>
    </recommendedName>
</protein>
<dbReference type="EMBL" id="AGYR01000047">
    <property type="protein sequence ID" value="ENZ10329.1"/>
    <property type="molecule type" value="Genomic_DNA"/>
</dbReference>
<dbReference type="GeneID" id="57964243"/>
<dbReference type="AlphaFoldDB" id="A0A0E2H5W0"/>
<dbReference type="InterPro" id="IPR005182">
    <property type="entry name" value="YdbS-like_PH"/>
</dbReference>
<proteinExistence type="predicted"/>
<gene>
    <name evidence="2" type="ORF">HMPREF1090_04310</name>
</gene>
<evidence type="ECO:0000313" key="3">
    <source>
        <dbReference type="Proteomes" id="UP000013085"/>
    </source>
</evidence>
<evidence type="ECO:0000313" key="2">
    <source>
        <dbReference type="EMBL" id="ENZ10329.1"/>
    </source>
</evidence>
<dbReference type="HOGENOM" id="CLU_133070_1_0_9"/>
<sequence length="143" mass="16524">MTEKRENACMWQDRKHHLWFPFSFTKYYITNDRLMVKEGLFTTTINETLLYRIVDLGFRQTLAGKLFGTGDIIVKAKVDATPEIILKNIKNPENVRNLISIAVEESRQRRNVVGKEFYGSDARGHMDLDGDGVCDFDGMEDNE</sequence>
<dbReference type="Pfam" id="PF03703">
    <property type="entry name" value="bPH_2"/>
    <property type="match status" value="1"/>
</dbReference>